<dbReference type="Gene3D" id="1.10.10.10">
    <property type="entry name" value="Winged helix-like DNA-binding domain superfamily/Winged helix DNA-binding domain"/>
    <property type="match status" value="1"/>
</dbReference>
<dbReference type="Gene3D" id="3.30.300.20">
    <property type="match status" value="1"/>
</dbReference>
<dbReference type="PANTHER" id="PTHR35368">
    <property type="entry name" value="HYDROPEROXIDE REDUCTASE"/>
    <property type="match status" value="1"/>
</dbReference>
<feature type="domain" description="HTH marR-type" evidence="1">
    <location>
        <begin position="1"/>
        <end position="89"/>
    </location>
</feature>
<dbReference type="PANTHER" id="PTHR35368:SF1">
    <property type="entry name" value="HYDROPEROXIDE REDUCTASE"/>
    <property type="match status" value="1"/>
</dbReference>
<dbReference type="Proteomes" id="UP001281305">
    <property type="component" value="Chromosome"/>
</dbReference>
<keyword evidence="3" id="KW-1185">Reference proteome</keyword>
<proteinExistence type="predicted"/>
<dbReference type="InterPro" id="IPR036388">
    <property type="entry name" value="WH-like_DNA-bd_sf"/>
</dbReference>
<dbReference type="InterPro" id="IPR003718">
    <property type="entry name" value="OsmC/Ohr_fam"/>
</dbReference>
<gene>
    <name evidence="2" type="ORF">RZS32_009805</name>
</gene>
<accession>A0ABZ2TAM8</accession>
<dbReference type="Pfam" id="PF02566">
    <property type="entry name" value="OsmC"/>
    <property type="match status" value="1"/>
</dbReference>
<evidence type="ECO:0000313" key="2">
    <source>
        <dbReference type="EMBL" id="WYK16730.1"/>
    </source>
</evidence>
<dbReference type="RefSeq" id="WP_317057889.1">
    <property type="nucleotide sequence ID" value="NZ_CP146606.1"/>
</dbReference>
<protein>
    <submittedName>
        <fullName evidence="2">OsmC family protein</fullName>
    </submittedName>
</protein>
<dbReference type="SUPFAM" id="SSF46785">
    <property type="entry name" value="Winged helix' DNA-binding domain"/>
    <property type="match status" value="1"/>
</dbReference>
<dbReference type="InterPro" id="IPR036102">
    <property type="entry name" value="OsmC/Ohrsf"/>
</dbReference>
<evidence type="ECO:0000259" key="1">
    <source>
        <dbReference type="SMART" id="SM00347"/>
    </source>
</evidence>
<dbReference type="InterPro" id="IPR000835">
    <property type="entry name" value="HTH_MarR-typ"/>
</dbReference>
<dbReference type="EMBL" id="CP146606">
    <property type="protein sequence ID" value="WYK16730.1"/>
    <property type="molecule type" value="Genomic_DNA"/>
</dbReference>
<dbReference type="InterPro" id="IPR015946">
    <property type="entry name" value="KH_dom-like_a/b"/>
</dbReference>
<name>A0ABZ2TAM8_9RHOB</name>
<reference evidence="2 3" key="1">
    <citation type="submission" date="2024-02" db="EMBL/GenBank/DDBJ databases">
        <title>Roseovarius strain W115 nov., isolated from a marine algae.</title>
        <authorList>
            <person name="Lee M.W."/>
            <person name="Lee J.K."/>
            <person name="Kim J.M."/>
            <person name="Choi D.G."/>
            <person name="Baek J.H."/>
            <person name="Bayburt H."/>
            <person name="Jung J.J."/>
            <person name="Han D.M."/>
            <person name="Jeon C.O."/>
        </authorList>
    </citation>
    <scope>NUCLEOTIDE SEQUENCE [LARGE SCALE GENOMIC DNA]</scope>
    <source>
        <strain evidence="2 3">W115</strain>
    </source>
</reference>
<dbReference type="InterPro" id="IPR052924">
    <property type="entry name" value="OsmC/Ohr_hydroprdx_reductase"/>
</dbReference>
<dbReference type="InterPro" id="IPR036390">
    <property type="entry name" value="WH_DNA-bd_sf"/>
</dbReference>
<dbReference type="SMART" id="SM00347">
    <property type="entry name" value="HTH_MARR"/>
    <property type="match status" value="1"/>
</dbReference>
<dbReference type="Pfam" id="PF01047">
    <property type="entry name" value="MarR"/>
    <property type="match status" value="1"/>
</dbReference>
<evidence type="ECO:0000313" key="3">
    <source>
        <dbReference type="Proteomes" id="UP001281305"/>
    </source>
</evidence>
<organism evidence="2 3">
    <name type="scientific">Roseovarius rhodophyticola</name>
    <dbReference type="NCBI Taxonomy" id="3080827"/>
    <lineage>
        <taxon>Bacteria</taxon>
        <taxon>Pseudomonadati</taxon>
        <taxon>Pseudomonadota</taxon>
        <taxon>Alphaproteobacteria</taxon>
        <taxon>Rhodobacterales</taxon>
        <taxon>Roseobacteraceae</taxon>
        <taxon>Roseovarius</taxon>
    </lineage>
</organism>
<sequence>MTMLRSVVREGAVRMSDLAASVKLPQSSATNVADRLCARDLVERKRPETNRRTVLLSATRKARRLIKKSRQSNWRCATNWSPDWRRSRQSCCKIYLVSSPKVARHQNRRNAMTTDSLLSCTTLDIETMQNTKAHLQENPNDAKGSFSSTTKWLGGAQAKTTARSFTIKTDEPTPLGGKDENIDPMELLLAALGSCLTIGWVTHANLRGVDFSDLEITVNAPFDLRGYLEIDKDVRPGFGELSYDIKVKTDASDEQLNEIQMAAELGSPMFDNIKNMTPVSGYVAKT</sequence>
<dbReference type="SUPFAM" id="SSF82784">
    <property type="entry name" value="OsmC-like"/>
    <property type="match status" value="1"/>
</dbReference>